<evidence type="ECO:0000256" key="5">
    <source>
        <dbReference type="ARBA" id="ARBA00022801"/>
    </source>
</evidence>
<dbReference type="Pfam" id="PF09721">
    <property type="entry name" value="Exosortase_EpsH"/>
    <property type="match status" value="1"/>
</dbReference>
<dbReference type="RefSeq" id="WP_183306882.1">
    <property type="nucleotide sequence ID" value="NZ_JACIEP010000005.1"/>
</dbReference>
<accession>A0A840CU01</accession>
<keyword evidence="6 8" id="KW-1133">Transmembrane helix</keyword>
<evidence type="ECO:0000256" key="3">
    <source>
        <dbReference type="ARBA" id="ARBA00022670"/>
    </source>
</evidence>
<protein>
    <submittedName>
        <fullName evidence="9">Exosortase/archaeosortase family protein</fullName>
    </submittedName>
</protein>
<name>A0A840CU01_9BACT</name>
<evidence type="ECO:0000256" key="2">
    <source>
        <dbReference type="ARBA" id="ARBA00022475"/>
    </source>
</evidence>
<feature type="transmembrane region" description="Helical" evidence="8">
    <location>
        <begin position="20"/>
        <end position="37"/>
    </location>
</feature>
<dbReference type="InterPro" id="IPR026392">
    <property type="entry name" value="Exo/Archaeosortase_dom"/>
</dbReference>
<comment type="caution">
    <text evidence="9">The sequence shown here is derived from an EMBL/GenBank/DDBJ whole genome shotgun (WGS) entry which is preliminary data.</text>
</comment>
<keyword evidence="5" id="KW-0378">Hydrolase</keyword>
<evidence type="ECO:0000256" key="8">
    <source>
        <dbReference type="SAM" id="Phobius"/>
    </source>
</evidence>
<keyword evidence="7 8" id="KW-0472">Membrane</keyword>
<evidence type="ECO:0000256" key="4">
    <source>
        <dbReference type="ARBA" id="ARBA00022692"/>
    </source>
</evidence>
<organism evidence="9 10">
    <name type="scientific">Dysgonomonas hofstadii</name>
    <dbReference type="NCBI Taxonomy" id="637886"/>
    <lineage>
        <taxon>Bacteria</taxon>
        <taxon>Pseudomonadati</taxon>
        <taxon>Bacteroidota</taxon>
        <taxon>Bacteroidia</taxon>
        <taxon>Bacteroidales</taxon>
        <taxon>Dysgonomonadaceae</taxon>
        <taxon>Dysgonomonas</taxon>
    </lineage>
</organism>
<dbReference type="AlphaFoldDB" id="A0A840CU01"/>
<keyword evidence="4 8" id="KW-0812">Transmembrane</keyword>
<dbReference type="GO" id="GO:0008233">
    <property type="term" value="F:peptidase activity"/>
    <property type="evidence" value="ECO:0007669"/>
    <property type="project" value="UniProtKB-KW"/>
</dbReference>
<keyword evidence="3" id="KW-0645">Protease</keyword>
<keyword evidence="10" id="KW-1185">Reference proteome</keyword>
<evidence type="ECO:0000256" key="6">
    <source>
        <dbReference type="ARBA" id="ARBA00022989"/>
    </source>
</evidence>
<evidence type="ECO:0000256" key="7">
    <source>
        <dbReference type="ARBA" id="ARBA00023136"/>
    </source>
</evidence>
<dbReference type="GO" id="GO:0005886">
    <property type="term" value="C:plasma membrane"/>
    <property type="evidence" value="ECO:0007669"/>
    <property type="project" value="UniProtKB-SubCell"/>
</dbReference>
<keyword evidence="2" id="KW-1003">Cell membrane</keyword>
<dbReference type="NCBIfam" id="TIGR04178">
    <property type="entry name" value="exo_archaeo"/>
    <property type="match status" value="1"/>
</dbReference>
<evidence type="ECO:0000313" key="9">
    <source>
        <dbReference type="EMBL" id="MBB4035982.1"/>
    </source>
</evidence>
<sequence length="232" mass="28319">MDSKEKNYIGNNLLKHLKPFKNIIWFLSLFLIFEFIWKICVHQGEDERILLVLGKDLTIYTEGINRWTAESVYWFVHDILGYKDFYLINGITLYFKGSIPIDIIWGCTGLKQLFMFAFILMFYFGPIKRKLWYIPLSLLILVLINILRLSIIFLIIKNPFPEWFIAVNEWYNHREWINTRECYLLFYKDWFNVFHRDIFTWIYYDGVIFILWLIWEEKIRRPLRKSAVKNIG</sequence>
<feature type="transmembrane region" description="Helical" evidence="8">
    <location>
        <begin position="131"/>
        <end position="156"/>
    </location>
</feature>
<dbReference type="GO" id="GO:0006508">
    <property type="term" value="P:proteolysis"/>
    <property type="evidence" value="ECO:0007669"/>
    <property type="project" value="UniProtKB-KW"/>
</dbReference>
<feature type="transmembrane region" description="Helical" evidence="8">
    <location>
        <begin position="103"/>
        <end position="124"/>
    </location>
</feature>
<gene>
    <name evidence="9" type="ORF">GGR21_001877</name>
</gene>
<dbReference type="InterPro" id="IPR019127">
    <property type="entry name" value="Exosortase"/>
</dbReference>
<dbReference type="EMBL" id="JACIEP010000005">
    <property type="protein sequence ID" value="MBB4035982.1"/>
    <property type="molecule type" value="Genomic_DNA"/>
</dbReference>
<proteinExistence type="predicted"/>
<dbReference type="Proteomes" id="UP000555103">
    <property type="component" value="Unassembled WGS sequence"/>
</dbReference>
<comment type="subcellular location">
    <subcellularLocation>
        <location evidence="1">Cell membrane</location>
        <topology evidence="1">Multi-pass membrane protein</topology>
    </subcellularLocation>
</comment>
<feature type="transmembrane region" description="Helical" evidence="8">
    <location>
        <begin position="198"/>
        <end position="215"/>
    </location>
</feature>
<evidence type="ECO:0000256" key="1">
    <source>
        <dbReference type="ARBA" id="ARBA00004651"/>
    </source>
</evidence>
<evidence type="ECO:0000313" key="10">
    <source>
        <dbReference type="Proteomes" id="UP000555103"/>
    </source>
</evidence>
<reference evidence="9 10" key="1">
    <citation type="submission" date="2020-08" db="EMBL/GenBank/DDBJ databases">
        <title>Genomic Encyclopedia of Type Strains, Phase IV (KMG-IV): sequencing the most valuable type-strain genomes for metagenomic binning, comparative biology and taxonomic classification.</title>
        <authorList>
            <person name="Goeker M."/>
        </authorList>
    </citation>
    <scope>NUCLEOTIDE SEQUENCE [LARGE SCALE GENOMIC DNA]</scope>
    <source>
        <strain evidence="9 10">DSM 104969</strain>
    </source>
</reference>